<dbReference type="EMBL" id="JACYXI010000031">
    <property type="protein sequence ID" value="MBD8894372.1"/>
    <property type="molecule type" value="Genomic_DNA"/>
</dbReference>
<evidence type="ECO:0000313" key="1">
    <source>
        <dbReference type="EMBL" id="MBD8894372.1"/>
    </source>
</evidence>
<evidence type="ECO:0000313" key="2">
    <source>
        <dbReference type="Proteomes" id="UP000632063"/>
    </source>
</evidence>
<organism evidence="1 2">
    <name type="scientific">Roseibium litorale</name>
    <dbReference type="NCBI Taxonomy" id="2803841"/>
    <lineage>
        <taxon>Bacteria</taxon>
        <taxon>Pseudomonadati</taxon>
        <taxon>Pseudomonadota</taxon>
        <taxon>Alphaproteobacteria</taxon>
        <taxon>Hyphomicrobiales</taxon>
        <taxon>Stappiaceae</taxon>
        <taxon>Roseibium</taxon>
    </lineage>
</organism>
<proteinExistence type="predicted"/>
<dbReference type="Proteomes" id="UP000632063">
    <property type="component" value="Unassembled WGS sequence"/>
</dbReference>
<comment type="caution">
    <text evidence="1">The sequence shown here is derived from an EMBL/GenBank/DDBJ whole genome shotgun (WGS) entry which is preliminary data.</text>
</comment>
<sequence>MARPGYIDAADDMLIDFDRIDEENRGKMLPSVVDSIIDMAEMEHSAGWIARQLKLDVNDVEDVLTRSGYSLK</sequence>
<keyword evidence="2" id="KW-1185">Reference proteome</keyword>
<gene>
    <name evidence="1" type="ORF">IG616_22765</name>
</gene>
<name>A0ABR9CWF8_9HYPH</name>
<accession>A0ABR9CWF8</accession>
<reference evidence="2" key="1">
    <citation type="submission" date="2020-09" db="EMBL/GenBank/DDBJ databases">
        <title>The genome sequence of strain Labrenzia suaedae 4C16A.</title>
        <authorList>
            <person name="Liu Y."/>
        </authorList>
    </citation>
    <scope>NUCLEOTIDE SEQUENCE [LARGE SCALE GENOMIC DNA]</scope>
    <source>
        <strain evidence="2">4C16A</strain>
    </source>
</reference>
<reference evidence="1 2" key="2">
    <citation type="journal article" date="2021" name="Int. J. Syst. Evol. Microbiol.">
        <title>Roseibium litorale sp. nov., isolated from a tidal flat sediment and proposal for the reclassification of Labrenzia polysiphoniae as Roseibium polysiphoniae comb. nov.</title>
        <authorList>
            <person name="Liu Y."/>
            <person name="Pei T."/>
            <person name="Du J."/>
            <person name="Chao M."/>
            <person name="Deng M.R."/>
            <person name="Zhu H."/>
        </authorList>
    </citation>
    <scope>NUCLEOTIDE SEQUENCE [LARGE SCALE GENOMIC DNA]</scope>
    <source>
        <strain evidence="1 2">4C16A</strain>
    </source>
</reference>
<dbReference type="RefSeq" id="WP_192151275.1">
    <property type="nucleotide sequence ID" value="NZ_JACYXI010000031.1"/>
</dbReference>
<protein>
    <submittedName>
        <fullName evidence="1">Uncharacterized protein</fullName>
    </submittedName>
</protein>